<protein>
    <submittedName>
        <fullName evidence="2">DUF2975 domain-containing protein</fullName>
    </submittedName>
</protein>
<accession>A0ABS6JNA0</accession>
<dbReference type="Pfam" id="PF11188">
    <property type="entry name" value="DUF2975"/>
    <property type="match status" value="1"/>
</dbReference>
<evidence type="ECO:0000313" key="3">
    <source>
        <dbReference type="Proteomes" id="UP000790580"/>
    </source>
</evidence>
<evidence type="ECO:0000256" key="1">
    <source>
        <dbReference type="SAM" id="Phobius"/>
    </source>
</evidence>
<feature type="transmembrane region" description="Helical" evidence="1">
    <location>
        <begin position="81"/>
        <end position="106"/>
    </location>
</feature>
<feature type="transmembrane region" description="Helical" evidence="1">
    <location>
        <begin position="161"/>
        <end position="179"/>
    </location>
</feature>
<keyword evidence="3" id="KW-1185">Reference proteome</keyword>
<proteinExistence type="predicted"/>
<keyword evidence="1" id="KW-0472">Membrane</keyword>
<name>A0ABS6JNA0_9BACI</name>
<keyword evidence="1" id="KW-0812">Transmembrane</keyword>
<comment type="caution">
    <text evidence="2">The sequence shown here is derived from an EMBL/GenBank/DDBJ whole genome shotgun (WGS) entry which is preliminary data.</text>
</comment>
<keyword evidence="1" id="KW-1133">Transmembrane helix</keyword>
<evidence type="ECO:0000313" key="2">
    <source>
        <dbReference type="EMBL" id="MBU9720043.1"/>
    </source>
</evidence>
<dbReference type="Proteomes" id="UP000790580">
    <property type="component" value="Unassembled WGS sequence"/>
</dbReference>
<feature type="transmembrane region" description="Helical" evidence="1">
    <location>
        <begin position="6"/>
        <end position="30"/>
    </location>
</feature>
<dbReference type="RefSeq" id="WP_216943302.1">
    <property type="nucleotide sequence ID" value="NZ_JAHQCR010000010.1"/>
</dbReference>
<dbReference type="EMBL" id="JAHQCR010000010">
    <property type="protein sequence ID" value="MBU9720043.1"/>
    <property type="molecule type" value="Genomic_DNA"/>
</dbReference>
<feature type="transmembrane region" description="Helical" evidence="1">
    <location>
        <begin position="127"/>
        <end position="149"/>
    </location>
</feature>
<gene>
    <name evidence="2" type="ORF">KS407_01135</name>
</gene>
<sequence>MKINKLLNFVIGVNIFLFIGFIAIITWASFMPEQSFSVEKGIGHWSLSFDFSNSASFSALVPFSILQPISETIFSAKTAFLTFYISLGFIYFPLFIYGLLIVQEIVISTIKEESPFNNINAQRIKKIAYLLIGYSLFSDLLINFFMYVFVTNIFLLNISNVSFNGFVIGAVMLLIAHIFRYGSFLQQEHDETI</sequence>
<organism evidence="2 3">
    <name type="scientific">Evansella alkalicola</name>
    <dbReference type="NCBI Taxonomy" id="745819"/>
    <lineage>
        <taxon>Bacteria</taxon>
        <taxon>Bacillati</taxon>
        <taxon>Bacillota</taxon>
        <taxon>Bacilli</taxon>
        <taxon>Bacillales</taxon>
        <taxon>Bacillaceae</taxon>
        <taxon>Evansella</taxon>
    </lineage>
</organism>
<reference evidence="2 3" key="1">
    <citation type="submission" date="2021-06" db="EMBL/GenBank/DDBJ databases">
        <title>Bacillus sp. RD4P76, an endophyte from a halophyte.</title>
        <authorList>
            <person name="Sun J.-Q."/>
        </authorList>
    </citation>
    <scope>NUCLEOTIDE SEQUENCE [LARGE SCALE GENOMIC DNA]</scope>
    <source>
        <strain evidence="2 3">JCM 17098</strain>
    </source>
</reference>
<dbReference type="InterPro" id="IPR021354">
    <property type="entry name" value="DUF2975"/>
</dbReference>